<comment type="caution">
    <text evidence="3">The sequence shown here is derived from an EMBL/GenBank/DDBJ whole genome shotgun (WGS) entry which is preliminary data.</text>
</comment>
<keyword evidence="1" id="KW-0472">Membrane</keyword>
<feature type="transmembrane region" description="Helical" evidence="1">
    <location>
        <begin position="354"/>
        <end position="373"/>
    </location>
</feature>
<feature type="transmembrane region" description="Helical" evidence="1">
    <location>
        <begin position="42"/>
        <end position="59"/>
    </location>
</feature>
<feature type="domain" description="YdbS-like PH" evidence="2">
    <location>
        <begin position="61"/>
        <end position="140"/>
    </location>
</feature>
<feature type="transmembrane region" description="Helical" evidence="1">
    <location>
        <begin position="178"/>
        <end position="200"/>
    </location>
</feature>
<sequence length="478" mass="55088">MNSNGKHLHFFAIFNDAVSTLWSIIVPLGFGFFWGVRHLDDLFGYVIIIPVIILVFNFFKWLRFKYEFVDDQFHIRSGVLVRNDRYIRIQRIQSVQIKTNLLLRLLGVVQLKFDTADPAFKGDIVLSALKREEAEHIKAQVSRGKTQQVQFLSEEALAETPIVDESPKKVYALSGKRLLAASLLSSKIGVMLAAVFGLWSQADDLVPKSIRGRSLSYIEHASLVGIIVLIGFAILLLWLFSLVTALFRWGGFKFSIYDGEWRIHRGIVETSDETYKKDRVQAIRIKEQWLLQLFGWCTVYADCSGSIDLEKSDGGSVLVFPLLRKKELPTFLEHAIPRFSGPITFNHLPVRGSVYRMILPVVFWTSFVSILAWRLSWGKYAFIALPVIFIFFWFSYRSEGYSLQNNRLIFINRFFAKTTTITRKNHIQSFAKKNSRLQRRLNLASCSVTIRAASGKTFTVRQLEEQDARAIFQWFRTK</sequence>
<gene>
    <name evidence="3" type="ORF">P343_09040</name>
</gene>
<evidence type="ECO:0000313" key="4">
    <source>
        <dbReference type="Proteomes" id="UP000018296"/>
    </source>
</evidence>
<evidence type="ECO:0000259" key="2">
    <source>
        <dbReference type="Pfam" id="PF03703"/>
    </source>
</evidence>
<reference evidence="3 4" key="1">
    <citation type="journal article" date="2013" name="Genome Announc.">
        <title>Genome Sequence of Sporolactobacillus laevolacticus DSM442, an Efficient Polymer-Grade D-Lactate Producer from Agricultural Waste Cottonseed as a Nitrogen Source.</title>
        <authorList>
            <person name="Wang H."/>
            <person name="Wang L."/>
            <person name="Ju J."/>
            <person name="Yu B."/>
            <person name="Ma Y."/>
        </authorList>
    </citation>
    <scope>NUCLEOTIDE SEQUENCE [LARGE SCALE GENOMIC DNA]</scope>
    <source>
        <strain evidence="3 4">DSM 442</strain>
    </source>
</reference>
<feature type="transmembrane region" description="Helical" evidence="1">
    <location>
        <begin position="220"/>
        <end position="247"/>
    </location>
</feature>
<dbReference type="RefSeq" id="WP_023510067.1">
    <property type="nucleotide sequence ID" value="NZ_AWTC01000008.1"/>
</dbReference>
<dbReference type="InterPro" id="IPR014529">
    <property type="entry name" value="UCP026631"/>
</dbReference>
<dbReference type="OrthoDB" id="2195155at2"/>
<dbReference type="InterPro" id="IPR005182">
    <property type="entry name" value="YdbS-like_PH"/>
</dbReference>
<dbReference type="PANTHER" id="PTHR34473:SF2">
    <property type="entry name" value="UPF0699 TRANSMEMBRANE PROTEIN YDBT"/>
    <property type="match status" value="1"/>
</dbReference>
<feature type="transmembrane region" description="Helical" evidence="1">
    <location>
        <begin position="12"/>
        <end position="36"/>
    </location>
</feature>
<dbReference type="EMBL" id="AWTC01000008">
    <property type="protein sequence ID" value="EST11967.1"/>
    <property type="molecule type" value="Genomic_DNA"/>
</dbReference>
<keyword evidence="4" id="KW-1185">Reference proteome</keyword>
<keyword evidence="1" id="KW-0812">Transmembrane</keyword>
<keyword evidence="1" id="KW-1133">Transmembrane helix</keyword>
<evidence type="ECO:0000256" key="1">
    <source>
        <dbReference type="SAM" id="Phobius"/>
    </source>
</evidence>
<organism evidence="3 4">
    <name type="scientific">Sporolactobacillus laevolacticus DSM 442</name>
    <dbReference type="NCBI Taxonomy" id="1395513"/>
    <lineage>
        <taxon>Bacteria</taxon>
        <taxon>Bacillati</taxon>
        <taxon>Bacillota</taxon>
        <taxon>Bacilli</taxon>
        <taxon>Bacillales</taxon>
        <taxon>Sporolactobacillaceae</taxon>
        <taxon>Sporolactobacillus</taxon>
    </lineage>
</organism>
<dbReference type="STRING" id="1395513.P343_09040"/>
<name>V6IXB0_9BACL</name>
<feature type="domain" description="YdbS-like PH" evidence="2">
    <location>
        <begin position="396"/>
        <end position="474"/>
    </location>
</feature>
<dbReference type="Proteomes" id="UP000018296">
    <property type="component" value="Unassembled WGS sequence"/>
</dbReference>
<dbReference type="PATRIC" id="fig|1395513.3.peg.1822"/>
<dbReference type="Pfam" id="PF03703">
    <property type="entry name" value="bPH_2"/>
    <property type="match status" value="3"/>
</dbReference>
<dbReference type="PIRSF" id="PIRSF026631">
    <property type="entry name" value="UCP026631"/>
    <property type="match status" value="1"/>
</dbReference>
<protein>
    <recommendedName>
        <fullName evidence="2">YdbS-like PH domain-containing protein</fullName>
    </recommendedName>
</protein>
<feature type="transmembrane region" description="Helical" evidence="1">
    <location>
        <begin position="379"/>
        <end position="396"/>
    </location>
</feature>
<dbReference type="AlphaFoldDB" id="V6IXB0"/>
<dbReference type="PANTHER" id="PTHR34473">
    <property type="entry name" value="UPF0699 TRANSMEMBRANE PROTEIN YDBS"/>
    <property type="match status" value="1"/>
</dbReference>
<feature type="domain" description="YdbS-like PH" evidence="2">
    <location>
        <begin position="251"/>
        <end position="326"/>
    </location>
</feature>
<dbReference type="eggNOG" id="COG3428">
    <property type="taxonomic scope" value="Bacteria"/>
</dbReference>
<evidence type="ECO:0000313" key="3">
    <source>
        <dbReference type="EMBL" id="EST11967.1"/>
    </source>
</evidence>
<proteinExistence type="predicted"/>
<accession>V6IXB0</accession>